<dbReference type="SUPFAM" id="SSF54637">
    <property type="entry name" value="Thioesterase/thiol ester dehydrase-isomerase"/>
    <property type="match status" value="1"/>
</dbReference>
<dbReference type="OrthoDB" id="265761at2759"/>
<sequence>MVCICILVIVVILCMFCDISYVIRTCFTVISGRLYQRKYSLSDVTVIYGLCTFQDCDIFFKGIRLARLVREIDFARYHFYDRTGIYLRSKQLGIKSLQGSTLTVYVDSVPLFVPYKITTKFVYWDERSLFFEHEVVTLFDSKIRHLLVSRQYAIGKDKQTTASLLQDLQGLKLTPKCPRYIQDWLKSMDISSAKLRNE</sequence>
<evidence type="ECO:0000256" key="1">
    <source>
        <dbReference type="ARBA" id="ARBA00038228"/>
    </source>
</evidence>
<keyword evidence="3" id="KW-1185">Reference proteome</keyword>
<dbReference type="Pfam" id="PF13279">
    <property type="entry name" value="4HBT_2"/>
    <property type="match status" value="1"/>
</dbReference>
<dbReference type="RefSeq" id="XP_026486014.1">
    <property type="nucleotide sequence ID" value="XM_026630229.2"/>
</dbReference>
<reference evidence="4" key="1">
    <citation type="submission" date="2025-08" db="UniProtKB">
        <authorList>
            <consortium name="RefSeq"/>
        </authorList>
    </citation>
    <scope>IDENTIFICATION</scope>
    <source>
        <tissue evidence="4">Whole body</tissue>
    </source>
</reference>
<evidence type="ECO:0000313" key="4">
    <source>
        <dbReference type="RefSeq" id="XP_026486014.1"/>
    </source>
</evidence>
<evidence type="ECO:0000313" key="3">
    <source>
        <dbReference type="Proteomes" id="UP001652626"/>
    </source>
</evidence>
<dbReference type="InterPro" id="IPR051490">
    <property type="entry name" value="THEM6_lcsJ_thioesterase"/>
</dbReference>
<evidence type="ECO:0000256" key="2">
    <source>
        <dbReference type="ARBA" id="ARBA00041112"/>
    </source>
</evidence>
<dbReference type="GeneID" id="113393382"/>
<dbReference type="AlphaFoldDB" id="A0A8B8HME3"/>
<dbReference type="OMA" id="LCTFQDC"/>
<name>A0A8B8HME3_VANTA</name>
<protein>
    <recommendedName>
        <fullName evidence="2">Protein THEM6</fullName>
    </recommendedName>
</protein>
<comment type="similarity">
    <text evidence="1">Belongs to the THEM6 family.</text>
</comment>
<dbReference type="PANTHER" id="PTHR12475:SF4">
    <property type="entry name" value="PROTEIN THEM6"/>
    <property type="match status" value="1"/>
</dbReference>
<gene>
    <name evidence="4" type="primary">LOC113393382</name>
</gene>
<organism evidence="3 4">
    <name type="scientific">Vanessa tameamea</name>
    <name type="common">Kamehameha butterfly</name>
    <dbReference type="NCBI Taxonomy" id="334116"/>
    <lineage>
        <taxon>Eukaryota</taxon>
        <taxon>Metazoa</taxon>
        <taxon>Ecdysozoa</taxon>
        <taxon>Arthropoda</taxon>
        <taxon>Hexapoda</taxon>
        <taxon>Insecta</taxon>
        <taxon>Pterygota</taxon>
        <taxon>Neoptera</taxon>
        <taxon>Endopterygota</taxon>
        <taxon>Lepidoptera</taxon>
        <taxon>Glossata</taxon>
        <taxon>Ditrysia</taxon>
        <taxon>Papilionoidea</taxon>
        <taxon>Nymphalidae</taxon>
        <taxon>Nymphalinae</taxon>
        <taxon>Vanessa</taxon>
    </lineage>
</organism>
<dbReference type="InterPro" id="IPR029069">
    <property type="entry name" value="HotDog_dom_sf"/>
</dbReference>
<proteinExistence type="inferred from homology"/>
<accession>A0A8B8HME3</accession>
<dbReference type="PANTHER" id="PTHR12475">
    <property type="match status" value="1"/>
</dbReference>
<dbReference type="Proteomes" id="UP001652626">
    <property type="component" value="Chromosome 6"/>
</dbReference>